<dbReference type="Proteomes" id="UP001552594">
    <property type="component" value="Unassembled WGS sequence"/>
</dbReference>
<evidence type="ECO:0000256" key="1">
    <source>
        <dbReference type="SAM" id="MobiDB-lite"/>
    </source>
</evidence>
<keyword evidence="3" id="KW-0732">Signal</keyword>
<evidence type="ECO:0000256" key="2">
    <source>
        <dbReference type="SAM" id="Phobius"/>
    </source>
</evidence>
<dbReference type="RefSeq" id="WP_109279668.1">
    <property type="nucleotide sequence ID" value="NZ_JBFAUK010000005.1"/>
</dbReference>
<protein>
    <submittedName>
        <fullName evidence="5">SpaA isopeptide-forming pilin-related protein</fullName>
    </submittedName>
</protein>
<keyword evidence="2" id="KW-0812">Transmembrane</keyword>
<evidence type="ECO:0000313" key="6">
    <source>
        <dbReference type="Proteomes" id="UP001552594"/>
    </source>
</evidence>
<evidence type="ECO:0000259" key="4">
    <source>
        <dbReference type="Pfam" id="PF17802"/>
    </source>
</evidence>
<dbReference type="Pfam" id="PF17802">
    <property type="entry name" value="SpaA"/>
    <property type="match status" value="2"/>
</dbReference>
<feature type="region of interest" description="Disordered" evidence="1">
    <location>
        <begin position="229"/>
        <end position="304"/>
    </location>
</feature>
<gene>
    <name evidence="5" type="ORF">AB0L16_08985</name>
</gene>
<name>A0ABV3JUP1_STRON</name>
<accession>A0ABV3JUP1</accession>
<dbReference type="EMBL" id="JBFAUK010000005">
    <property type="protein sequence ID" value="MEV5506600.1"/>
    <property type="molecule type" value="Genomic_DNA"/>
</dbReference>
<dbReference type="Gene3D" id="2.60.40.10">
    <property type="entry name" value="Immunoglobulins"/>
    <property type="match status" value="2"/>
</dbReference>
<reference evidence="5 6" key="1">
    <citation type="submission" date="2024-06" db="EMBL/GenBank/DDBJ databases">
        <title>The Natural Products Discovery Center: Release of the First 8490 Sequenced Strains for Exploring Actinobacteria Biosynthetic Diversity.</title>
        <authorList>
            <person name="Kalkreuter E."/>
            <person name="Kautsar S.A."/>
            <person name="Yang D."/>
            <person name="Bader C.D."/>
            <person name="Teijaro C.N."/>
            <person name="Fluegel L."/>
            <person name="Davis C.M."/>
            <person name="Simpson J.R."/>
            <person name="Lauterbach L."/>
            <person name="Steele A.D."/>
            <person name="Gui C."/>
            <person name="Meng S."/>
            <person name="Li G."/>
            <person name="Viehrig K."/>
            <person name="Ye F."/>
            <person name="Su P."/>
            <person name="Kiefer A.F."/>
            <person name="Nichols A."/>
            <person name="Cepeda A.J."/>
            <person name="Yan W."/>
            <person name="Fan B."/>
            <person name="Jiang Y."/>
            <person name="Adhikari A."/>
            <person name="Zheng C.-J."/>
            <person name="Schuster L."/>
            <person name="Cowan T.M."/>
            <person name="Smanski M.J."/>
            <person name="Chevrette M.G."/>
            <person name="De Carvalho L.P.S."/>
            <person name="Shen B."/>
        </authorList>
    </citation>
    <scope>NUCLEOTIDE SEQUENCE [LARGE SCALE GENOMIC DNA]</scope>
    <source>
        <strain evidence="5 6">NPDC052347</strain>
    </source>
</reference>
<keyword evidence="2" id="KW-0472">Membrane</keyword>
<feature type="domain" description="SpaA-like prealbumin fold" evidence="4">
    <location>
        <begin position="145"/>
        <end position="233"/>
    </location>
</feature>
<dbReference type="InterPro" id="IPR013783">
    <property type="entry name" value="Ig-like_fold"/>
</dbReference>
<feature type="domain" description="SpaA-like prealbumin fold" evidence="4">
    <location>
        <begin position="55"/>
        <end position="112"/>
    </location>
</feature>
<feature type="compositionally biased region" description="Low complexity" evidence="1">
    <location>
        <begin position="274"/>
        <end position="304"/>
    </location>
</feature>
<keyword evidence="6" id="KW-1185">Reference proteome</keyword>
<comment type="caution">
    <text evidence="5">The sequence shown here is derived from an EMBL/GenBank/DDBJ whole genome shotgun (WGS) entry which is preliminary data.</text>
</comment>
<dbReference type="NCBIfam" id="TIGR01167">
    <property type="entry name" value="LPXTG_anchor"/>
    <property type="match status" value="1"/>
</dbReference>
<keyword evidence="2" id="KW-1133">Transmembrane helix</keyword>
<feature type="transmembrane region" description="Helical" evidence="2">
    <location>
        <begin position="314"/>
        <end position="333"/>
    </location>
</feature>
<dbReference type="InterPro" id="IPR041033">
    <property type="entry name" value="SpaA_PFL_dom_1"/>
</dbReference>
<dbReference type="SUPFAM" id="SSF49478">
    <property type="entry name" value="Cna protein B-type domain"/>
    <property type="match status" value="1"/>
</dbReference>
<feature type="chain" id="PRO_5046869011" evidence="3">
    <location>
        <begin position="32"/>
        <end position="352"/>
    </location>
</feature>
<organism evidence="5 6">
    <name type="scientific">Streptomyces orinoci</name>
    <name type="common">Streptoverticillium orinoci</name>
    <dbReference type="NCBI Taxonomy" id="67339"/>
    <lineage>
        <taxon>Bacteria</taxon>
        <taxon>Bacillati</taxon>
        <taxon>Actinomycetota</taxon>
        <taxon>Actinomycetes</taxon>
        <taxon>Kitasatosporales</taxon>
        <taxon>Streptomycetaceae</taxon>
        <taxon>Streptomyces</taxon>
    </lineage>
</organism>
<feature type="signal peptide" evidence="3">
    <location>
        <begin position="1"/>
        <end position="31"/>
    </location>
</feature>
<evidence type="ECO:0000313" key="5">
    <source>
        <dbReference type="EMBL" id="MEV5506600.1"/>
    </source>
</evidence>
<proteinExistence type="predicted"/>
<evidence type="ECO:0000256" key="3">
    <source>
        <dbReference type="SAM" id="SignalP"/>
    </source>
</evidence>
<sequence>MHARIVRRAVRSAAIAAAVTGTLTWAPAATAQPTAPAPTSTASAASAATPAPDAGSVAITAKDPAGNVLQGASFLLLDATGQEAGRGKTDAHGALAFTGLAPGVYRLKETASGSPLLDIVADQDVIVTPGATAPVTINDSFKAAQVQVTAKDDKTGTLLPGATVTIGTGDATVLTLTTGPGGTASGELPISRGKQEFWVKEIKAPADYDLYKPVKTFTAAPAAPVTVTITNTKTPATPTPDPTGKATDKPTDTPSTPADKHGHHATPGGPTPTPTASATPEADSSPAPAASTADDATPNAPAGSLAHTGADASLWLLGGAALLLAGGIGVVAARRRAAPETEPEQDTGDQTR</sequence>